<protein>
    <recommendedName>
        <fullName evidence="5">GINS complex subunit 2</fullName>
    </recommendedName>
</protein>
<keyword evidence="3" id="KW-0235">DNA replication</keyword>
<dbReference type="PANTHER" id="PTHR12772:SF0">
    <property type="entry name" value="DNA REPLICATION COMPLEX GINS PROTEIN PSF2"/>
    <property type="match status" value="1"/>
</dbReference>
<evidence type="ECO:0000313" key="10">
    <source>
        <dbReference type="WBParaSite" id="EVEC_0001278901-mRNA-1"/>
    </source>
</evidence>
<sequence>MRPEFCEFIAENEWVEIKPNFNGEQLQLICGDIGPFEAGVPLSVPLWVAVFLKKKHSCEIILPEWLTLESLGKMIVAENDSPSFSRIPKHFIEMAHTILYYFKDDIVNGDQIKTCVLDVWDRRVAKMRSSTLKFLSEWVELTVTLRLFQANSSHARLDNITFFEVCYAKPPILEAIKNIRDFHTVLNSVRPS</sequence>
<evidence type="ECO:0000313" key="8">
    <source>
        <dbReference type="EMBL" id="VDD97211.1"/>
    </source>
</evidence>
<dbReference type="PANTHER" id="PTHR12772">
    <property type="entry name" value="DNA REPLICATION COMPLEX GINS PROTEIN PSF2"/>
    <property type="match status" value="1"/>
</dbReference>
<dbReference type="CDD" id="cd21694">
    <property type="entry name" value="GINS_B_Psf2"/>
    <property type="match status" value="1"/>
</dbReference>
<dbReference type="WBParaSite" id="EVEC_0001278901-mRNA-1">
    <property type="protein sequence ID" value="EVEC_0001278901-mRNA-1"/>
    <property type="gene ID" value="EVEC_0001278901"/>
</dbReference>
<dbReference type="FunFam" id="3.40.5.50:FF:000001">
    <property type="entry name" value="DNA replication complex GINS protein PSF2"/>
    <property type="match status" value="1"/>
</dbReference>
<feature type="domain" description="GINS subunit" evidence="6">
    <location>
        <begin position="65"/>
        <end position="170"/>
    </location>
</feature>
<dbReference type="SUPFAM" id="SSF160059">
    <property type="entry name" value="PriA/YqbF domain"/>
    <property type="match status" value="1"/>
</dbReference>
<evidence type="ECO:0000256" key="5">
    <source>
        <dbReference type="ARBA" id="ARBA00030871"/>
    </source>
</evidence>
<dbReference type="Pfam" id="PF25005">
    <property type="entry name" value="PSF2_N"/>
    <property type="match status" value="1"/>
</dbReference>
<evidence type="ECO:0000256" key="4">
    <source>
        <dbReference type="ARBA" id="ARBA00023242"/>
    </source>
</evidence>
<reference evidence="8 9" key="2">
    <citation type="submission" date="2018-10" db="EMBL/GenBank/DDBJ databases">
        <authorList>
            <consortium name="Pathogen Informatics"/>
        </authorList>
    </citation>
    <scope>NUCLEOTIDE SEQUENCE [LARGE SCALE GENOMIC DNA]</scope>
</reference>
<dbReference type="GO" id="GO:0000811">
    <property type="term" value="C:GINS complex"/>
    <property type="evidence" value="ECO:0007669"/>
    <property type="project" value="TreeGrafter"/>
</dbReference>
<dbReference type="STRING" id="51028.A0A0N4VP66"/>
<dbReference type="Gene3D" id="1.20.58.1020">
    <property type="match status" value="1"/>
</dbReference>
<dbReference type="AlphaFoldDB" id="A0A0N4VP66"/>
<reference evidence="10" key="1">
    <citation type="submission" date="2017-02" db="UniProtKB">
        <authorList>
            <consortium name="WormBaseParasite"/>
        </authorList>
    </citation>
    <scope>IDENTIFICATION</scope>
</reference>
<dbReference type="GO" id="GO:0000727">
    <property type="term" value="P:double-strand break repair via break-induced replication"/>
    <property type="evidence" value="ECO:0007669"/>
    <property type="project" value="TreeGrafter"/>
</dbReference>
<accession>A0A0N4VP66</accession>
<dbReference type="InterPro" id="IPR021151">
    <property type="entry name" value="GINS_A"/>
</dbReference>
<dbReference type="GO" id="GO:0006260">
    <property type="term" value="P:DNA replication"/>
    <property type="evidence" value="ECO:0007669"/>
    <property type="project" value="UniProtKB-KW"/>
</dbReference>
<name>A0A0N4VP66_ENTVE</name>
<dbReference type="OrthoDB" id="1938138at2759"/>
<dbReference type="InterPro" id="IPR007257">
    <property type="entry name" value="GINS_Psf2"/>
</dbReference>
<keyword evidence="9" id="KW-1185">Reference proteome</keyword>
<evidence type="ECO:0000259" key="6">
    <source>
        <dbReference type="Pfam" id="PF05916"/>
    </source>
</evidence>
<dbReference type="Pfam" id="PF05916">
    <property type="entry name" value="Sld5"/>
    <property type="match status" value="1"/>
</dbReference>
<evidence type="ECO:0000259" key="7">
    <source>
        <dbReference type="Pfam" id="PF25005"/>
    </source>
</evidence>
<keyword evidence="4" id="KW-0539">Nucleus</keyword>
<dbReference type="Proteomes" id="UP000274131">
    <property type="component" value="Unassembled WGS sequence"/>
</dbReference>
<comment type="similarity">
    <text evidence="2">Belongs to the GINS2/PSF2 family.</text>
</comment>
<organism evidence="10">
    <name type="scientific">Enterobius vermicularis</name>
    <name type="common">Human pinworm</name>
    <dbReference type="NCBI Taxonomy" id="51028"/>
    <lineage>
        <taxon>Eukaryota</taxon>
        <taxon>Metazoa</taxon>
        <taxon>Ecdysozoa</taxon>
        <taxon>Nematoda</taxon>
        <taxon>Chromadorea</taxon>
        <taxon>Rhabditida</taxon>
        <taxon>Spirurina</taxon>
        <taxon>Oxyuridomorpha</taxon>
        <taxon>Oxyuroidea</taxon>
        <taxon>Oxyuridae</taxon>
        <taxon>Enterobius</taxon>
    </lineage>
</organism>
<evidence type="ECO:0000256" key="3">
    <source>
        <dbReference type="ARBA" id="ARBA00022705"/>
    </source>
</evidence>
<dbReference type="CDD" id="cd11712">
    <property type="entry name" value="GINS_A_psf2"/>
    <property type="match status" value="1"/>
</dbReference>
<dbReference type="EMBL" id="UXUI01013085">
    <property type="protein sequence ID" value="VDD97211.1"/>
    <property type="molecule type" value="Genomic_DNA"/>
</dbReference>
<evidence type="ECO:0000313" key="9">
    <source>
        <dbReference type="Proteomes" id="UP000274131"/>
    </source>
</evidence>
<feature type="domain" description="DNA replication complex GINS protein PSF2 N-terminal" evidence="7">
    <location>
        <begin position="3"/>
        <end position="61"/>
    </location>
</feature>
<dbReference type="SUPFAM" id="SSF158573">
    <property type="entry name" value="GINS helical bundle-like"/>
    <property type="match status" value="1"/>
</dbReference>
<comment type="subcellular location">
    <subcellularLocation>
        <location evidence="1">Nucleus</location>
    </subcellularLocation>
</comment>
<dbReference type="InterPro" id="IPR036224">
    <property type="entry name" value="GINS_bundle-like_dom_sf"/>
</dbReference>
<gene>
    <name evidence="8" type="ORF">EVEC_LOCUS11962</name>
</gene>
<dbReference type="Gene3D" id="3.40.5.50">
    <property type="match status" value="1"/>
</dbReference>
<dbReference type="InterPro" id="IPR056784">
    <property type="entry name" value="PSF2_N"/>
</dbReference>
<evidence type="ECO:0000256" key="2">
    <source>
        <dbReference type="ARBA" id="ARBA00010565"/>
    </source>
</evidence>
<proteinExistence type="inferred from homology"/>
<evidence type="ECO:0000256" key="1">
    <source>
        <dbReference type="ARBA" id="ARBA00004123"/>
    </source>
</evidence>